<accession>A0A2B7YER2</accession>
<reference evidence="2 3" key="1">
    <citation type="submission" date="2017-10" db="EMBL/GenBank/DDBJ databases">
        <title>Comparative genomics in systemic dimorphic fungi from Ajellomycetaceae.</title>
        <authorList>
            <person name="Munoz J.F."/>
            <person name="Mcewen J.G."/>
            <person name="Clay O.K."/>
            <person name="Cuomo C.A."/>
        </authorList>
    </citation>
    <scope>NUCLEOTIDE SEQUENCE [LARGE SCALE GENOMIC DNA]</scope>
    <source>
        <strain evidence="2 3">UAMH7299</strain>
    </source>
</reference>
<dbReference type="OrthoDB" id="244097at2759"/>
<evidence type="ECO:0000256" key="1">
    <source>
        <dbReference type="SAM" id="MobiDB-lite"/>
    </source>
</evidence>
<protein>
    <submittedName>
        <fullName evidence="2">Uncharacterized protein</fullName>
    </submittedName>
</protein>
<name>A0A2B7YER2_POLH7</name>
<dbReference type="EMBL" id="PDNA01000046">
    <property type="protein sequence ID" value="PGH19541.1"/>
    <property type="molecule type" value="Genomic_DNA"/>
</dbReference>
<dbReference type="InterPro" id="IPR036591">
    <property type="entry name" value="YggU-like_sf"/>
</dbReference>
<gene>
    <name evidence="2" type="ORF">AJ80_03877</name>
</gene>
<dbReference type="AlphaFoldDB" id="A0A2B7YER2"/>
<evidence type="ECO:0000313" key="3">
    <source>
        <dbReference type="Proteomes" id="UP000224634"/>
    </source>
</evidence>
<dbReference type="SUPFAM" id="SSF69786">
    <property type="entry name" value="YggU-like"/>
    <property type="match status" value="1"/>
</dbReference>
<keyword evidence="3" id="KW-1185">Reference proteome</keyword>
<feature type="region of interest" description="Disordered" evidence="1">
    <location>
        <begin position="97"/>
        <end position="124"/>
    </location>
</feature>
<comment type="caution">
    <text evidence="2">The sequence shown here is derived from an EMBL/GenBank/DDBJ whole genome shotgun (WGS) entry which is preliminary data.</text>
</comment>
<proteinExistence type="predicted"/>
<feature type="compositionally biased region" description="Polar residues" evidence="1">
    <location>
        <begin position="115"/>
        <end position="124"/>
    </location>
</feature>
<dbReference type="Proteomes" id="UP000224634">
    <property type="component" value="Unassembled WGS sequence"/>
</dbReference>
<sequence>MSSLRPVVRFIASTSGKSKVSKTVPPQSPLVGYLEIACVVKPNARGRPDSILDVLPDRIELCVLGVPKSDVEISKGATSHYKVLTIHNIIADNMVANAKGSDGKSKAKKPKGQSQDSSQTESSFQEAILDIFRQAAQRSD</sequence>
<organism evidence="2 3">
    <name type="scientific">Polytolypa hystricis (strain UAMH7299)</name>
    <dbReference type="NCBI Taxonomy" id="1447883"/>
    <lineage>
        <taxon>Eukaryota</taxon>
        <taxon>Fungi</taxon>
        <taxon>Dikarya</taxon>
        <taxon>Ascomycota</taxon>
        <taxon>Pezizomycotina</taxon>
        <taxon>Eurotiomycetes</taxon>
        <taxon>Eurotiomycetidae</taxon>
        <taxon>Onygenales</taxon>
        <taxon>Onygenales incertae sedis</taxon>
        <taxon>Polytolypa</taxon>
    </lineage>
</organism>
<evidence type="ECO:0000313" key="2">
    <source>
        <dbReference type="EMBL" id="PGH19541.1"/>
    </source>
</evidence>